<name>A0ABN0ZYN2_9ACTN</name>
<gene>
    <name evidence="4" type="ORF">GCM10009544_27250</name>
</gene>
<dbReference type="SUPFAM" id="SSF56801">
    <property type="entry name" value="Acetyl-CoA synthetase-like"/>
    <property type="match status" value="1"/>
</dbReference>
<dbReference type="CDD" id="cd05931">
    <property type="entry name" value="FAAL"/>
    <property type="match status" value="1"/>
</dbReference>
<evidence type="ECO:0000313" key="4">
    <source>
        <dbReference type="EMBL" id="GAA0463331.1"/>
    </source>
</evidence>
<dbReference type="InterPro" id="IPR040097">
    <property type="entry name" value="FAAL/FAAC"/>
</dbReference>
<organism evidence="4 5">
    <name type="scientific">Streptomyces stramineus</name>
    <dbReference type="NCBI Taxonomy" id="173861"/>
    <lineage>
        <taxon>Bacteria</taxon>
        <taxon>Bacillati</taxon>
        <taxon>Actinomycetota</taxon>
        <taxon>Actinomycetes</taxon>
        <taxon>Kitasatosporales</taxon>
        <taxon>Streptomycetaceae</taxon>
        <taxon>Streptomyces</taxon>
    </lineage>
</organism>
<dbReference type="InterPro" id="IPR045851">
    <property type="entry name" value="AMP-bd_C_sf"/>
</dbReference>
<dbReference type="EMBL" id="BAAAHB010000024">
    <property type="protein sequence ID" value="GAA0463331.1"/>
    <property type="molecule type" value="Genomic_DNA"/>
</dbReference>
<reference evidence="4 5" key="1">
    <citation type="journal article" date="2019" name="Int. J. Syst. Evol. Microbiol.">
        <title>The Global Catalogue of Microorganisms (GCM) 10K type strain sequencing project: providing services to taxonomists for standard genome sequencing and annotation.</title>
        <authorList>
            <consortium name="The Broad Institute Genomics Platform"/>
            <consortium name="The Broad Institute Genome Sequencing Center for Infectious Disease"/>
            <person name="Wu L."/>
            <person name="Ma J."/>
        </authorList>
    </citation>
    <scope>NUCLEOTIDE SEQUENCE [LARGE SCALE GENOMIC DNA]</scope>
    <source>
        <strain evidence="4 5">JCM 10649</strain>
    </source>
</reference>
<comment type="similarity">
    <text evidence="1">Belongs to the ATP-dependent AMP-binding enzyme family.</text>
</comment>
<accession>A0ABN0ZYN2</accession>
<dbReference type="RefSeq" id="WP_344089869.1">
    <property type="nucleotide sequence ID" value="NZ_BAAAHB010000024.1"/>
</dbReference>
<comment type="caution">
    <text evidence="4">The sequence shown here is derived from an EMBL/GenBank/DDBJ whole genome shotgun (WGS) entry which is preliminary data.</text>
</comment>
<dbReference type="Pfam" id="PF00501">
    <property type="entry name" value="AMP-binding"/>
    <property type="match status" value="1"/>
</dbReference>
<evidence type="ECO:0000256" key="1">
    <source>
        <dbReference type="ARBA" id="ARBA00006432"/>
    </source>
</evidence>
<dbReference type="Gene3D" id="3.30.300.30">
    <property type="match status" value="1"/>
</dbReference>
<evidence type="ECO:0000259" key="3">
    <source>
        <dbReference type="Pfam" id="PF00501"/>
    </source>
</evidence>
<dbReference type="PANTHER" id="PTHR22754:SF32">
    <property type="entry name" value="DISCO-INTERACTING PROTEIN 2"/>
    <property type="match status" value="1"/>
</dbReference>
<dbReference type="Gene3D" id="3.40.50.12780">
    <property type="entry name" value="N-terminal domain of ligase-like"/>
    <property type="match status" value="1"/>
</dbReference>
<evidence type="ECO:0000256" key="2">
    <source>
        <dbReference type="ARBA" id="ARBA00022598"/>
    </source>
</evidence>
<keyword evidence="2" id="KW-0436">Ligase</keyword>
<dbReference type="InterPro" id="IPR000873">
    <property type="entry name" value="AMP-dep_synth/lig_dom"/>
</dbReference>
<dbReference type="InterPro" id="IPR020845">
    <property type="entry name" value="AMP-binding_CS"/>
</dbReference>
<dbReference type="InterPro" id="IPR042099">
    <property type="entry name" value="ANL_N_sf"/>
</dbReference>
<keyword evidence="5" id="KW-1185">Reference proteome</keyword>
<sequence length="580" mass="60651">MSIGSMPRPVAAGLDALVRDRAQRTPQALAFRYVADSRDPDAPGNTLAVTCSALDTRASAVAAALRERARPGDRVLLLHPHGPEYVASFLACLYAGVVAVPANPPDSPAGAARVAAIVRDARPALFATTAEYLGGYRGTVRRPDGAAVPGLATDTVDDAAAGGAPARSATAGTTAFLQYTSGSTGDPRGVVVTHDNLLANMAAMRDRFRLVPGDRQVSWLPPYHDMGLILGILLPLCSGVDAVLSSPFEFMVDPLSWLENLSRFGGTFSAAPNFAYDLCVRKSTGERVAALDLSAWRVAVNGAEPVRRATIDRFGKRFAPAGFAAERLTPAYGLAEATLMVSGPDPGTGARTTPLPDRAGPRPGEVVGVGRAVAATGVRIVAPDTLRTRPDGTEGEIWVRGPGVASGYWARPEATAATFGARPTDAPGTGPYLRTGDLGLLRDGELYVTGRIKDLLIVHGRNHYPQDVEEAVWNADPRLRPGCAAAFDTGPAEGDGPRLVAVAEYDGPPEGAAEAGAAALRAVTRDCGLRLSELVLLRRRTVPKTSAGKIRRSAAREAYLRGGLDEIARVTVPGPRGSLG</sequence>
<dbReference type="Proteomes" id="UP001499895">
    <property type="component" value="Unassembled WGS sequence"/>
</dbReference>
<feature type="domain" description="AMP-dependent synthetase/ligase" evidence="3">
    <location>
        <begin position="19"/>
        <end position="409"/>
    </location>
</feature>
<evidence type="ECO:0000313" key="5">
    <source>
        <dbReference type="Proteomes" id="UP001499895"/>
    </source>
</evidence>
<dbReference type="PANTHER" id="PTHR22754">
    <property type="entry name" value="DISCO-INTERACTING PROTEIN 2 DIP2 -RELATED"/>
    <property type="match status" value="1"/>
</dbReference>
<dbReference type="PROSITE" id="PS00455">
    <property type="entry name" value="AMP_BINDING"/>
    <property type="match status" value="1"/>
</dbReference>
<protein>
    <recommendedName>
        <fullName evidence="3">AMP-dependent synthetase/ligase domain-containing protein</fullName>
    </recommendedName>
</protein>
<proteinExistence type="inferred from homology"/>